<dbReference type="PROSITE" id="PS00107">
    <property type="entry name" value="PROTEIN_KINASE_ATP"/>
    <property type="match status" value="1"/>
</dbReference>
<comment type="subcellular location">
    <subcellularLocation>
        <location evidence="1">Membrane</location>
        <topology evidence="1">Single-pass type I membrane protein</topology>
    </subcellularLocation>
</comment>
<feature type="chain" id="PRO_5043238833" description="non-specific serine/threonine protein kinase" evidence="21">
    <location>
        <begin position="34"/>
        <end position="942"/>
    </location>
</feature>
<dbReference type="Gramene" id="Pp3c17_14330V3.3">
    <property type="protein sequence ID" value="Pp3c17_14330V3.3"/>
    <property type="gene ID" value="Pp3c17_14330"/>
</dbReference>
<evidence type="ECO:0000256" key="18">
    <source>
        <dbReference type="ARBA" id="ARBA00048679"/>
    </source>
</evidence>
<comment type="catalytic activity">
    <reaction evidence="17">
        <text>L-threonyl-[protein] + ATP = O-phospho-L-threonyl-[protein] + ADP + H(+)</text>
        <dbReference type="Rhea" id="RHEA:46608"/>
        <dbReference type="Rhea" id="RHEA-COMP:11060"/>
        <dbReference type="Rhea" id="RHEA-COMP:11605"/>
        <dbReference type="ChEBI" id="CHEBI:15378"/>
        <dbReference type="ChEBI" id="CHEBI:30013"/>
        <dbReference type="ChEBI" id="CHEBI:30616"/>
        <dbReference type="ChEBI" id="CHEBI:61977"/>
        <dbReference type="ChEBI" id="CHEBI:456216"/>
        <dbReference type="EC" id="2.7.11.1"/>
    </reaction>
</comment>
<evidence type="ECO:0000256" key="5">
    <source>
        <dbReference type="ARBA" id="ARBA00022679"/>
    </source>
</evidence>
<dbReference type="GO" id="GO:0030246">
    <property type="term" value="F:carbohydrate binding"/>
    <property type="evidence" value="ECO:0007669"/>
    <property type="project" value="UniProtKB-KW"/>
</dbReference>
<dbReference type="PANTHER" id="PTHR47974:SF9">
    <property type="entry name" value="RECEPTOR-LIKE SERINE_THREONINE-PROTEIN KINASE"/>
    <property type="match status" value="1"/>
</dbReference>
<dbReference type="Gene3D" id="3.30.200.20">
    <property type="entry name" value="Phosphorylase Kinase, domain 1"/>
    <property type="match status" value="1"/>
</dbReference>
<dbReference type="PROSITE" id="PS50011">
    <property type="entry name" value="PROTEIN_KINASE_DOM"/>
    <property type="match status" value="1"/>
</dbReference>
<feature type="compositionally biased region" description="Basic and acidic residues" evidence="20">
    <location>
        <begin position="696"/>
        <end position="705"/>
    </location>
</feature>
<organism evidence="23 24">
    <name type="scientific">Physcomitrium patens</name>
    <name type="common">Spreading-leaved earth moss</name>
    <name type="synonym">Physcomitrella patens</name>
    <dbReference type="NCBI Taxonomy" id="3218"/>
    <lineage>
        <taxon>Eukaryota</taxon>
        <taxon>Viridiplantae</taxon>
        <taxon>Streptophyta</taxon>
        <taxon>Embryophyta</taxon>
        <taxon>Bryophyta</taxon>
        <taxon>Bryophytina</taxon>
        <taxon>Bryopsida</taxon>
        <taxon>Funariidae</taxon>
        <taxon>Funariales</taxon>
        <taxon>Funariaceae</taxon>
        <taxon>Physcomitrium</taxon>
    </lineage>
</organism>
<dbReference type="CDD" id="cd14066">
    <property type="entry name" value="STKc_IRAK"/>
    <property type="match status" value="1"/>
</dbReference>
<dbReference type="AlphaFoldDB" id="A0A7I4BCD9"/>
<evidence type="ECO:0000256" key="16">
    <source>
        <dbReference type="ARBA" id="ARBA00023180"/>
    </source>
</evidence>
<keyword evidence="7 21" id="KW-0732">Signal</keyword>
<dbReference type="GO" id="GO:0016020">
    <property type="term" value="C:membrane"/>
    <property type="evidence" value="ECO:0007669"/>
    <property type="project" value="UniProtKB-SubCell"/>
</dbReference>
<keyword evidence="8" id="KW-0430">Lectin</keyword>
<name>A0A7I4BCD9_PHYPA</name>
<evidence type="ECO:0000313" key="23">
    <source>
        <dbReference type="EnsemblPlants" id="Pp3c17_14330V3.2"/>
    </source>
</evidence>
<gene>
    <name evidence="23" type="primary">LOC112294014</name>
</gene>
<dbReference type="OrthoDB" id="1927564at2759"/>
<comment type="catalytic activity">
    <reaction evidence="18">
        <text>L-seryl-[protein] + ATP = O-phospho-L-seryl-[protein] + ADP + H(+)</text>
        <dbReference type="Rhea" id="RHEA:17989"/>
        <dbReference type="Rhea" id="RHEA-COMP:9863"/>
        <dbReference type="Rhea" id="RHEA-COMP:11604"/>
        <dbReference type="ChEBI" id="CHEBI:15378"/>
        <dbReference type="ChEBI" id="CHEBI:29999"/>
        <dbReference type="ChEBI" id="CHEBI:30616"/>
        <dbReference type="ChEBI" id="CHEBI:83421"/>
        <dbReference type="ChEBI" id="CHEBI:456216"/>
        <dbReference type="EC" id="2.7.11.1"/>
    </reaction>
</comment>
<dbReference type="EMBL" id="ABEU02000017">
    <property type="status" value="NOT_ANNOTATED_CDS"/>
    <property type="molecule type" value="Genomic_DNA"/>
</dbReference>
<evidence type="ECO:0000313" key="24">
    <source>
        <dbReference type="Proteomes" id="UP000006727"/>
    </source>
</evidence>
<evidence type="ECO:0000256" key="9">
    <source>
        <dbReference type="ARBA" id="ARBA00022741"/>
    </source>
</evidence>
<sequence length="942" mass="105792">MRTRGWSSWWSSNMAVIGWMLLVSRMVLQFAEAHSDCGPVEFFVPRHDREIRDDYVVKVTYRNGLVGGNLTEESKETSEFLQCCWSAVLDSAIQSVEDLGVGTRRSRSLNCSILSPYPGIDTIDSSGATSSPDFCLRSNFSLNTSYIVGNSGREHEKGFGCDLKAEAVLSLSLYLKWFWLVPLSDMGSANRPPFLASVQTRGECSSVPCRLTISKRSRSSVPEVSSMKFSPRYLGTVEWFGALSNKKHVLLSQEYEAALSLQTEIMRSVESARIRTLQSNSSTKIFYFSLSTLSPMLSIETPGEGAFHLGRRSLLARVVKRADSITQWSVFVIGTLLTLSGISMLAILCAGKKEHESPAEFLDTVPILPPRYSFTKLQRATRNFSRKLGDGAFGSVYEGTLQNGIRVAVKMLEKTSVQGEKQFRAEVASMGAIRHLNLVRLHGFCSEGTHRLLVYEFMPNGSLDSWLFGKKQGGKLLDWAQRLNIAVGTARALAYLHEECSDHIIHLDVKPENILLDHQFCPKLSDFGLAKLMDREQSRVVTSMRGTPGYLAPEWLLPHAAVTAKTDVYSFGMVLLELLSGRENTNFSLGKDQWYFPAWAFKLMGEGRTMELLDNRLHVEEVEYFHKQDAVRAIHVALLCIQDDPEARPPMSRVLHMLQGHVEPEPLNVRQASIQPPRRLMTAFAASECVANPENKNSDKNDKLNSQKNPISNDQQLKLSNDHQLKHNNCISDPATDMRNDHYPQRNDMNLPIHQPAVPAIVQSSLPGVAESPRLTTMDAPPKLSPKMPAIMTPQIPPQQDLENMEEDKDSFMLDSDLPAATQQASLYRSIKGERLAGANTLGSNPKCIPPWPVKGDVILLRGPQGDFHGVVRDVRTQTKLMRLGILHRLSSEARWSVREEETIWRHWNESIRTLDFWTAIRWATIPGRGVEKFPIEWQQTR</sequence>
<evidence type="ECO:0000256" key="12">
    <source>
        <dbReference type="ARBA" id="ARBA00022989"/>
    </source>
</evidence>
<keyword evidence="14" id="KW-1015">Disulfide bond</keyword>
<dbReference type="SUPFAM" id="SSF56112">
    <property type="entry name" value="Protein kinase-like (PK-like)"/>
    <property type="match status" value="1"/>
</dbReference>
<evidence type="ECO:0000256" key="15">
    <source>
        <dbReference type="ARBA" id="ARBA00023170"/>
    </source>
</evidence>
<feature type="compositionally biased region" description="Basic and acidic residues" evidence="20">
    <location>
        <begin position="736"/>
        <end position="745"/>
    </location>
</feature>
<dbReference type="Gramene" id="Pp3c17_14330V3.4">
    <property type="protein sequence ID" value="Pp3c17_14330V3.4"/>
    <property type="gene ID" value="Pp3c17_14330"/>
</dbReference>
<dbReference type="Gene3D" id="1.10.510.10">
    <property type="entry name" value="Transferase(Phosphotransferase) domain 1"/>
    <property type="match status" value="1"/>
</dbReference>
<evidence type="ECO:0000256" key="11">
    <source>
        <dbReference type="ARBA" id="ARBA00022840"/>
    </source>
</evidence>
<dbReference type="FunFam" id="3.30.200.20:FF:000178">
    <property type="entry name" value="serine/threonine-protein kinase PBS1-like"/>
    <property type="match status" value="1"/>
</dbReference>
<feature type="region of interest" description="Disordered" evidence="20">
    <location>
        <begin position="691"/>
        <end position="714"/>
    </location>
</feature>
<dbReference type="EnsemblPlants" id="Pp3c17_14330V3.3">
    <property type="protein sequence ID" value="Pp3c17_14330V3.3"/>
    <property type="gene ID" value="Pp3c17_14330"/>
</dbReference>
<keyword evidence="4" id="KW-0597">Phosphoprotein</keyword>
<dbReference type="GO" id="GO:0004674">
    <property type="term" value="F:protein serine/threonine kinase activity"/>
    <property type="evidence" value="ECO:0007669"/>
    <property type="project" value="UniProtKB-KW"/>
</dbReference>
<keyword evidence="9 19" id="KW-0547">Nucleotide-binding</keyword>
<keyword evidence="5" id="KW-0808">Transferase</keyword>
<evidence type="ECO:0000256" key="4">
    <source>
        <dbReference type="ARBA" id="ARBA00022553"/>
    </source>
</evidence>
<evidence type="ECO:0000256" key="7">
    <source>
        <dbReference type="ARBA" id="ARBA00022729"/>
    </source>
</evidence>
<dbReference type="RefSeq" id="XP_024399854.1">
    <property type="nucleotide sequence ID" value="XM_024544086.2"/>
</dbReference>
<dbReference type="EnsemblPlants" id="Pp3c17_14330V3.2">
    <property type="protein sequence ID" value="Pp3c17_14330V3.2"/>
    <property type="gene ID" value="Pp3c17_14330"/>
</dbReference>
<feature type="domain" description="Protein kinase" evidence="22">
    <location>
        <begin position="382"/>
        <end position="659"/>
    </location>
</feature>
<accession>A0A7I4BCD9</accession>
<dbReference type="GeneID" id="112294014"/>
<dbReference type="InterPro" id="IPR000719">
    <property type="entry name" value="Prot_kinase_dom"/>
</dbReference>
<dbReference type="InterPro" id="IPR008271">
    <property type="entry name" value="Ser/Thr_kinase_AS"/>
</dbReference>
<evidence type="ECO:0000256" key="13">
    <source>
        <dbReference type="ARBA" id="ARBA00023136"/>
    </source>
</evidence>
<evidence type="ECO:0000256" key="10">
    <source>
        <dbReference type="ARBA" id="ARBA00022777"/>
    </source>
</evidence>
<feature type="region of interest" description="Disordered" evidence="20">
    <location>
        <begin position="726"/>
        <end position="746"/>
    </location>
</feature>
<dbReference type="EnsemblPlants" id="Pp3c17_14330V3.4">
    <property type="protein sequence ID" value="Pp3c17_14330V3.4"/>
    <property type="gene ID" value="Pp3c17_14330"/>
</dbReference>
<keyword evidence="3" id="KW-0723">Serine/threonine-protein kinase</keyword>
<keyword evidence="24" id="KW-1185">Reference proteome</keyword>
<evidence type="ECO:0000256" key="2">
    <source>
        <dbReference type="ARBA" id="ARBA00012513"/>
    </source>
</evidence>
<dbReference type="Proteomes" id="UP000006727">
    <property type="component" value="Chromosome 17"/>
</dbReference>
<dbReference type="GO" id="GO:0004672">
    <property type="term" value="F:protein kinase activity"/>
    <property type="evidence" value="ECO:0000318"/>
    <property type="project" value="GO_Central"/>
</dbReference>
<evidence type="ECO:0000259" key="22">
    <source>
        <dbReference type="PROSITE" id="PS50011"/>
    </source>
</evidence>
<keyword evidence="16" id="KW-0325">Glycoprotein</keyword>
<dbReference type="InterPro" id="IPR017441">
    <property type="entry name" value="Protein_kinase_ATP_BS"/>
</dbReference>
<evidence type="ECO:0000256" key="3">
    <source>
        <dbReference type="ARBA" id="ARBA00022527"/>
    </source>
</evidence>
<dbReference type="InterPro" id="IPR011009">
    <property type="entry name" value="Kinase-like_dom_sf"/>
</dbReference>
<evidence type="ECO:0000256" key="8">
    <source>
        <dbReference type="ARBA" id="ARBA00022734"/>
    </source>
</evidence>
<keyword evidence="11 19" id="KW-0067">ATP-binding</keyword>
<dbReference type="EC" id="2.7.11.1" evidence="2"/>
<evidence type="ECO:0000256" key="6">
    <source>
        <dbReference type="ARBA" id="ARBA00022692"/>
    </source>
</evidence>
<evidence type="ECO:0000256" key="1">
    <source>
        <dbReference type="ARBA" id="ARBA00004479"/>
    </source>
</evidence>
<keyword evidence="12" id="KW-1133">Transmembrane helix</keyword>
<dbReference type="GO" id="GO:0005524">
    <property type="term" value="F:ATP binding"/>
    <property type="evidence" value="ECO:0007669"/>
    <property type="project" value="UniProtKB-UniRule"/>
</dbReference>
<dbReference type="PANTHER" id="PTHR47974">
    <property type="entry name" value="OS07G0415500 PROTEIN"/>
    <property type="match status" value="1"/>
</dbReference>
<dbReference type="SMART" id="SM00220">
    <property type="entry name" value="S_TKc"/>
    <property type="match status" value="1"/>
</dbReference>
<evidence type="ECO:0000256" key="20">
    <source>
        <dbReference type="SAM" id="MobiDB-lite"/>
    </source>
</evidence>
<keyword evidence="10" id="KW-0418">Kinase</keyword>
<feature type="binding site" evidence="19">
    <location>
        <position position="410"/>
    </location>
    <ligand>
        <name>ATP</name>
        <dbReference type="ChEBI" id="CHEBI:30616"/>
    </ligand>
</feature>
<protein>
    <recommendedName>
        <fullName evidence="2">non-specific serine/threonine protein kinase</fullName>
        <ecNumber evidence="2">2.7.11.1</ecNumber>
    </recommendedName>
</protein>
<reference evidence="23" key="3">
    <citation type="submission" date="2020-12" db="UniProtKB">
        <authorList>
            <consortium name="EnsemblPlants"/>
        </authorList>
    </citation>
    <scope>IDENTIFICATION</scope>
</reference>
<dbReference type="KEGG" id="ppp:112294014"/>
<proteinExistence type="predicted"/>
<dbReference type="PROSITE" id="PS00108">
    <property type="entry name" value="PROTEIN_KINASE_ST"/>
    <property type="match status" value="1"/>
</dbReference>
<dbReference type="Gramene" id="Pp3c17_14330V3.2">
    <property type="protein sequence ID" value="Pp3c17_14330V3.2"/>
    <property type="gene ID" value="Pp3c17_14330"/>
</dbReference>
<dbReference type="FunFam" id="1.10.510.10:FF:000248">
    <property type="entry name" value="S-receptor-like kinase 5"/>
    <property type="match status" value="1"/>
</dbReference>
<keyword evidence="15" id="KW-0675">Receptor</keyword>
<keyword evidence="6" id="KW-0812">Transmembrane</keyword>
<evidence type="ECO:0000256" key="19">
    <source>
        <dbReference type="PROSITE-ProRule" id="PRU10141"/>
    </source>
</evidence>
<evidence type="ECO:0000256" key="21">
    <source>
        <dbReference type="SAM" id="SignalP"/>
    </source>
</evidence>
<evidence type="ECO:0000256" key="14">
    <source>
        <dbReference type="ARBA" id="ARBA00023157"/>
    </source>
</evidence>
<feature type="signal peptide" evidence="21">
    <location>
        <begin position="1"/>
        <end position="33"/>
    </location>
</feature>
<dbReference type="Pfam" id="PF00069">
    <property type="entry name" value="Pkinase"/>
    <property type="match status" value="1"/>
</dbReference>
<reference evidence="23 24" key="2">
    <citation type="journal article" date="2018" name="Plant J.">
        <title>The Physcomitrella patens chromosome-scale assembly reveals moss genome structure and evolution.</title>
        <authorList>
            <person name="Lang D."/>
            <person name="Ullrich K.K."/>
            <person name="Murat F."/>
            <person name="Fuchs J."/>
            <person name="Jenkins J."/>
            <person name="Haas F.B."/>
            <person name="Piednoel M."/>
            <person name="Gundlach H."/>
            <person name="Van Bel M."/>
            <person name="Meyberg R."/>
            <person name="Vives C."/>
            <person name="Morata J."/>
            <person name="Symeonidi A."/>
            <person name="Hiss M."/>
            <person name="Muchero W."/>
            <person name="Kamisugi Y."/>
            <person name="Saleh O."/>
            <person name="Blanc G."/>
            <person name="Decker E.L."/>
            <person name="van Gessel N."/>
            <person name="Grimwood J."/>
            <person name="Hayes R.D."/>
            <person name="Graham S.W."/>
            <person name="Gunter L.E."/>
            <person name="McDaniel S.F."/>
            <person name="Hoernstein S.N.W."/>
            <person name="Larsson A."/>
            <person name="Li F.W."/>
            <person name="Perroud P.F."/>
            <person name="Phillips J."/>
            <person name="Ranjan P."/>
            <person name="Rokshar D.S."/>
            <person name="Rothfels C.J."/>
            <person name="Schneider L."/>
            <person name="Shu S."/>
            <person name="Stevenson D.W."/>
            <person name="Thummler F."/>
            <person name="Tillich M."/>
            <person name="Villarreal Aguilar J.C."/>
            <person name="Widiez T."/>
            <person name="Wong G.K."/>
            <person name="Wymore A."/>
            <person name="Zhang Y."/>
            <person name="Zimmer A.D."/>
            <person name="Quatrano R.S."/>
            <person name="Mayer K.F.X."/>
            <person name="Goodstein D."/>
            <person name="Casacuberta J.M."/>
            <person name="Vandepoele K."/>
            <person name="Reski R."/>
            <person name="Cuming A.C."/>
            <person name="Tuskan G.A."/>
            <person name="Maumus F."/>
            <person name="Salse J."/>
            <person name="Schmutz J."/>
            <person name="Rensing S.A."/>
        </authorList>
    </citation>
    <scope>NUCLEOTIDE SEQUENCE [LARGE SCALE GENOMIC DNA]</scope>
    <source>
        <strain evidence="23 24">cv. Gransden 2004</strain>
    </source>
</reference>
<evidence type="ECO:0000256" key="17">
    <source>
        <dbReference type="ARBA" id="ARBA00047899"/>
    </source>
</evidence>
<keyword evidence="13" id="KW-0472">Membrane</keyword>
<reference evidence="23 24" key="1">
    <citation type="journal article" date="2008" name="Science">
        <title>The Physcomitrella genome reveals evolutionary insights into the conquest of land by plants.</title>
        <authorList>
            <person name="Rensing S."/>
            <person name="Lang D."/>
            <person name="Zimmer A."/>
            <person name="Terry A."/>
            <person name="Salamov A."/>
            <person name="Shapiro H."/>
            <person name="Nishiyama T."/>
            <person name="Perroud P.-F."/>
            <person name="Lindquist E."/>
            <person name="Kamisugi Y."/>
            <person name="Tanahashi T."/>
            <person name="Sakakibara K."/>
            <person name="Fujita T."/>
            <person name="Oishi K."/>
            <person name="Shin-I T."/>
            <person name="Kuroki Y."/>
            <person name="Toyoda A."/>
            <person name="Suzuki Y."/>
            <person name="Hashimoto A."/>
            <person name="Yamaguchi K."/>
            <person name="Sugano A."/>
            <person name="Kohara Y."/>
            <person name="Fujiyama A."/>
            <person name="Anterola A."/>
            <person name="Aoki S."/>
            <person name="Ashton N."/>
            <person name="Barbazuk W.B."/>
            <person name="Barker E."/>
            <person name="Bennetzen J."/>
            <person name="Bezanilla M."/>
            <person name="Blankenship R."/>
            <person name="Cho S.H."/>
            <person name="Dutcher S."/>
            <person name="Estelle M."/>
            <person name="Fawcett J.A."/>
            <person name="Gundlach H."/>
            <person name="Hanada K."/>
            <person name="Heyl A."/>
            <person name="Hicks K.A."/>
            <person name="Hugh J."/>
            <person name="Lohr M."/>
            <person name="Mayer K."/>
            <person name="Melkozernov A."/>
            <person name="Murata T."/>
            <person name="Nelson D."/>
            <person name="Pils B."/>
            <person name="Prigge M."/>
            <person name="Reiss B."/>
            <person name="Renner T."/>
            <person name="Rombauts S."/>
            <person name="Rushton P."/>
            <person name="Sanderfoot A."/>
            <person name="Schween G."/>
            <person name="Shiu S.-H."/>
            <person name="Stueber K."/>
            <person name="Theodoulou F.L."/>
            <person name="Tu H."/>
            <person name="Van de Peer Y."/>
            <person name="Verrier P.J."/>
            <person name="Waters E."/>
            <person name="Wood A."/>
            <person name="Yang L."/>
            <person name="Cove D."/>
            <person name="Cuming A."/>
            <person name="Hasebe M."/>
            <person name="Lucas S."/>
            <person name="Mishler D.B."/>
            <person name="Reski R."/>
            <person name="Grigoriev I."/>
            <person name="Quatrano R.S."/>
            <person name="Boore J.L."/>
        </authorList>
    </citation>
    <scope>NUCLEOTIDE SEQUENCE [LARGE SCALE GENOMIC DNA]</scope>
    <source>
        <strain evidence="23 24">cv. Gransden 2004</strain>
    </source>
</reference>